<gene>
    <name evidence="5" type="ORF">ACFQZM_21485</name>
</gene>
<proteinExistence type="predicted"/>
<sequence length="394" mass="41946">MSEHTGTPLPAATDVLIVGAGPVGLTLAAALADRGVDVTLVDRQAEGANTSRAAVVHARTLEVLETVGVAGELVDRGVVVPRFTVRDGDQALLSVRFDGLPTRYPYTLMVPQDVTEQVLLDRLHAAGGRVHRPHEVASLVQDGDGVTATMATGETVRARYAVGADGMHSTVREQAGIGFTGDTYAQSFVLADVRLDWELDAREVMLYFAPAGLVVVAPLPGGRHRIVATVDDAPEHPDMADVQALLDERGPRKRPAKVTEVVWSSRFRVHHRLADRYREGRILLAGDAAHVHSPAGGQGMNTGIQDAVALAPLLAAALRDGGSAADLDAYEAGRRPVAASVVRFTDRMTKVATAGGATQRRIRNLLLRGLDRIPAVHRTMAMNLSELAVDGHRS</sequence>
<dbReference type="PRINTS" id="PR00420">
    <property type="entry name" value="RNGMNOXGNASE"/>
</dbReference>
<dbReference type="InterPro" id="IPR036188">
    <property type="entry name" value="FAD/NAD-bd_sf"/>
</dbReference>
<feature type="domain" description="FAD-binding" evidence="4">
    <location>
        <begin position="13"/>
        <end position="345"/>
    </location>
</feature>
<dbReference type="Proteomes" id="UP001597063">
    <property type="component" value="Unassembled WGS sequence"/>
</dbReference>
<evidence type="ECO:0000313" key="6">
    <source>
        <dbReference type="Proteomes" id="UP001597063"/>
    </source>
</evidence>
<reference evidence="6" key="1">
    <citation type="journal article" date="2019" name="Int. J. Syst. Evol. Microbiol.">
        <title>The Global Catalogue of Microorganisms (GCM) 10K type strain sequencing project: providing services to taxonomists for standard genome sequencing and annotation.</title>
        <authorList>
            <consortium name="The Broad Institute Genomics Platform"/>
            <consortium name="The Broad Institute Genome Sequencing Center for Infectious Disease"/>
            <person name="Wu L."/>
            <person name="Ma J."/>
        </authorList>
    </citation>
    <scope>NUCLEOTIDE SEQUENCE [LARGE SCALE GENOMIC DNA]</scope>
    <source>
        <strain evidence="6">JCM 9371</strain>
    </source>
</reference>
<dbReference type="SUPFAM" id="SSF51905">
    <property type="entry name" value="FAD/NAD(P)-binding domain"/>
    <property type="match status" value="1"/>
</dbReference>
<keyword evidence="3" id="KW-0274">FAD</keyword>
<dbReference type="PANTHER" id="PTHR43004">
    <property type="entry name" value="TRK SYSTEM POTASSIUM UPTAKE PROTEIN"/>
    <property type="match status" value="1"/>
</dbReference>
<name>A0ABW2XRZ8_9ACTN</name>
<dbReference type="Pfam" id="PF01494">
    <property type="entry name" value="FAD_binding_3"/>
    <property type="match status" value="1"/>
</dbReference>
<evidence type="ECO:0000313" key="5">
    <source>
        <dbReference type="EMBL" id="MFD0687086.1"/>
    </source>
</evidence>
<dbReference type="EMBL" id="JBHTGP010000011">
    <property type="protein sequence ID" value="MFD0687086.1"/>
    <property type="molecule type" value="Genomic_DNA"/>
</dbReference>
<dbReference type="PANTHER" id="PTHR43004:SF19">
    <property type="entry name" value="BINDING MONOOXYGENASE, PUTATIVE (JCVI)-RELATED"/>
    <property type="match status" value="1"/>
</dbReference>
<dbReference type="Gene3D" id="3.30.70.2450">
    <property type="match status" value="1"/>
</dbReference>
<dbReference type="Gene3D" id="3.50.50.60">
    <property type="entry name" value="FAD/NAD(P)-binding domain"/>
    <property type="match status" value="1"/>
</dbReference>
<organism evidence="5 6">
    <name type="scientific">Actinomadura fibrosa</name>
    <dbReference type="NCBI Taxonomy" id="111802"/>
    <lineage>
        <taxon>Bacteria</taxon>
        <taxon>Bacillati</taxon>
        <taxon>Actinomycetota</taxon>
        <taxon>Actinomycetes</taxon>
        <taxon>Streptosporangiales</taxon>
        <taxon>Thermomonosporaceae</taxon>
        <taxon>Actinomadura</taxon>
    </lineage>
</organism>
<comment type="cofactor">
    <cofactor evidence="1">
        <name>FAD</name>
        <dbReference type="ChEBI" id="CHEBI:57692"/>
    </cofactor>
</comment>
<comment type="caution">
    <text evidence="5">The sequence shown here is derived from an EMBL/GenBank/DDBJ whole genome shotgun (WGS) entry which is preliminary data.</text>
</comment>
<dbReference type="RefSeq" id="WP_131756963.1">
    <property type="nucleotide sequence ID" value="NZ_CAACUY010000023.1"/>
</dbReference>
<evidence type="ECO:0000256" key="2">
    <source>
        <dbReference type="ARBA" id="ARBA00022630"/>
    </source>
</evidence>
<evidence type="ECO:0000259" key="4">
    <source>
        <dbReference type="Pfam" id="PF01494"/>
    </source>
</evidence>
<evidence type="ECO:0000256" key="3">
    <source>
        <dbReference type="ARBA" id="ARBA00022827"/>
    </source>
</evidence>
<dbReference type="InterPro" id="IPR050641">
    <property type="entry name" value="RIFMO-like"/>
</dbReference>
<evidence type="ECO:0000256" key="1">
    <source>
        <dbReference type="ARBA" id="ARBA00001974"/>
    </source>
</evidence>
<accession>A0ABW2XRZ8</accession>
<keyword evidence="6" id="KW-1185">Reference proteome</keyword>
<dbReference type="InterPro" id="IPR002938">
    <property type="entry name" value="FAD-bd"/>
</dbReference>
<keyword evidence="2" id="KW-0285">Flavoprotein</keyword>
<protein>
    <submittedName>
        <fullName evidence="5">FAD-dependent oxidoreductase</fullName>
    </submittedName>
</protein>